<evidence type="ECO:0000313" key="6">
    <source>
        <dbReference type="Proteomes" id="UP001305928"/>
    </source>
</evidence>
<accession>A0ABZ0PRS6</accession>
<dbReference type="InterPro" id="IPR001647">
    <property type="entry name" value="HTH_TetR"/>
</dbReference>
<dbReference type="PANTHER" id="PTHR30055:SF235">
    <property type="entry name" value="TRANSCRIPTIONAL REGULATORY PROTEIN"/>
    <property type="match status" value="1"/>
</dbReference>
<dbReference type="Proteomes" id="UP001305928">
    <property type="component" value="Chromosome"/>
</dbReference>
<evidence type="ECO:0000256" key="2">
    <source>
        <dbReference type="PROSITE-ProRule" id="PRU00335"/>
    </source>
</evidence>
<protein>
    <submittedName>
        <fullName evidence="5">Helix-turn-helix domain-containing protein</fullName>
    </submittedName>
</protein>
<organism evidence="5 6">
    <name type="scientific">Pseudomonas benzenivorans</name>
    <dbReference type="NCBI Taxonomy" id="556533"/>
    <lineage>
        <taxon>Bacteria</taxon>
        <taxon>Pseudomonadati</taxon>
        <taxon>Pseudomonadota</taxon>
        <taxon>Gammaproteobacteria</taxon>
        <taxon>Pseudomonadales</taxon>
        <taxon>Pseudomonadaceae</taxon>
        <taxon>Pseudomonas</taxon>
    </lineage>
</organism>
<evidence type="ECO:0000256" key="3">
    <source>
        <dbReference type="SAM" id="MobiDB-lite"/>
    </source>
</evidence>
<gene>
    <name evidence="5" type="ORF">SBP02_13890</name>
</gene>
<dbReference type="EMBL" id="CP137892">
    <property type="protein sequence ID" value="WPC03869.1"/>
    <property type="molecule type" value="Genomic_DNA"/>
</dbReference>
<dbReference type="SUPFAM" id="SSF46689">
    <property type="entry name" value="Homeodomain-like"/>
    <property type="match status" value="1"/>
</dbReference>
<feature type="domain" description="HTH tetR-type" evidence="4">
    <location>
        <begin position="17"/>
        <end position="77"/>
    </location>
</feature>
<keyword evidence="1 2" id="KW-0238">DNA-binding</keyword>
<dbReference type="PANTHER" id="PTHR30055">
    <property type="entry name" value="HTH-TYPE TRANSCRIPTIONAL REGULATOR RUTR"/>
    <property type="match status" value="1"/>
</dbReference>
<sequence length="201" mass="23095">MNTAKCMEPISRPAGTGSRFERNRPRALELFAQRGFAQVSLRELASHLELTAGSLYNHCSSKEELLQEFIEEHYMALLSLFDRRHQRESASATLQEVIQRLVALHESHPLHFQLATRDAGCLKPSRRQYIDRLRQQVQRKLYALLGTTGCNAPDQSVATLELFEHLPLWLSRYPLNERQRCETLVRLLTATTPLSTSENRP</sequence>
<reference evidence="5 6" key="1">
    <citation type="submission" date="2023-11" db="EMBL/GenBank/DDBJ databases">
        <title>Complete genome of Pseudomonas benzenivorans BA3361.</title>
        <authorList>
            <person name="Shin S.Y."/>
            <person name="Song J."/>
            <person name="Kang H."/>
        </authorList>
    </citation>
    <scope>NUCLEOTIDE SEQUENCE [LARGE SCALE GENOMIC DNA]</scope>
    <source>
        <strain evidence="5 6">HNIBRBA3361</strain>
    </source>
</reference>
<name>A0ABZ0PRS6_9PSED</name>
<evidence type="ECO:0000259" key="4">
    <source>
        <dbReference type="PROSITE" id="PS50977"/>
    </source>
</evidence>
<dbReference type="PROSITE" id="PS50977">
    <property type="entry name" value="HTH_TETR_2"/>
    <property type="match status" value="1"/>
</dbReference>
<feature type="DNA-binding region" description="H-T-H motif" evidence="2">
    <location>
        <begin position="40"/>
        <end position="59"/>
    </location>
</feature>
<dbReference type="InterPro" id="IPR009057">
    <property type="entry name" value="Homeodomain-like_sf"/>
</dbReference>
<dbReference type="InterPro" id="IPR050109">
    <property type="entry name" value="HTH-type_TetR-like_transc_reg"/>
</dbReference>
<keyword evidence="6" id="KW-1185">Reference proteome</keyword>
<dbReference type="RefSeq" id="WP_318642561.1">
    <property type="nucleotide sequence ID" value="NZ_CP137892.1"/>
</dbReference>
<evidence type="ECO:0000256" key="1">
    <source>
        <dbReference type="ARBA" id="ARBA00023125"/>
    </source>
</evidence>
<evidence type="ECO:0000313" key="5">
    <source>
        <dbReference type="EMBL" id="WPC03869.1"/>
    </source>
</evidence>
<proteinExistence type="predicted"/>
<dbReference type="Pfam" id="PF00440">
    <property type="entry name" value="TetR_N"/>
    <property type="match status" value="1"/>
</dbReference>
<feature type="region of interest" description="Disordered" evidence="3">
    <location>
        <begin position="1"/>
        <end position="20"/>
    </location>
</feature>
<dbReference type="Gene3D" id="1.10.357.10">
    <property type="entry name" value="Tetracycline Repressor, domain 2"/>
    <property type="match status" value="1"/>
</dbReference>